<evidence type="ECO:0000313" key="3">
    <source>
        <dbReference type="EMBL" id="QDV52485.1"/>
    </source>
</evidence>
<dbReference type="Proteomes" id="UP000318313">
    <property type="component" value="Chromosome"/>
</dbReference>
<dbReference type="AlphaFoldDB" id="A0A518IHC1"/>
<proteinExistence type="predicted"/>
<reference evidence="3 4" key="1">
    <citation type="submission" date="2019-03" db="EMBL/GenBank/DDBJ databases">
        <title>Deep-cultivation of Planctomycetes and their phenomic and genomic characterization uncovers novel biology.</title>
        <authorList>
            <person name="Wiegand S."/>
            <person name="Jogler M."/>
            <person name="Boedeker C."/>
            <person name="Pinto D."/>
            <person name="Vollmers J."/>
            <person name="Rivas-Marin E."/>
            <person name="Kohn T."/>
            <person name="Peeters S.H."/>
            <person name="Heuer A."/>
            <person name="Rast P."/>
            <person name="Oberbeckmann S."/>
            <person name="Bunk B."/>
            <person name="Jeske O."/>
            <person name="Meyerdierks A."/>
            <person name="Storesund J.E."/>
            <person name="Kallscheuer N."/>
            <person name="Luecker S."/>
            <person name="Lage O.M."/>
            <person name="Pohl T."/>
            <person name="Merkel B.J."/>
            <person name="Hornburger P."/>
            <person name="Mueller R.-W."/>
            <person name="Bruemmer F."/>
            <person name="Labrenz M."/>
            <person name="Spormann A.M."/>
            <person name="Op den Camp H."/>
            <person name="Overmann J."/>
            <person name="Amann R."/>
            <person name="Jetten M.S.M."/>
            <person name="Mascher T."/>
            <person name="Medema M.H."/>
            <person name="Devos D.P."/>
            <person name="Kaster A.-K."/>
            <person name="Ovreas L."/>
            <person name="Rohde M."/>
            <person name="Galperin M.Y."/>
            <person name="Jogler C."/>
        </authorList>
    </citation>
    <scope>NUCLEOTIDE SEQUENCE [LARGE SCALE GENOMIC DNA]</scope>
    <source>
        <strain evidence="3 4">Enr17</strain>
    </source>
</reference>
<keyword evidence="2" id="KW-0472">Membrane</keyword>
<feature type="region of interest" description="Disordered" evidence="1">
    <location>
        <begin position="1"/>
        <end position="20"/>
    </location>
</feature>
<evidence type="ECO:0000256" key="2">
    <source>
        <dbReference type="SAM" id="Phobius"/>
    </source>
</evidence>
<dbReference type="RefSeq" id="WP_145311803.1">
    <property type="nucleotide sequence ID" value="NZ_CP037452.1"/>
</dbReference>
<organism evidence="3 4">
    <name type="scientific">Gimesia fumaroli</name>
    <dbReference type="NCBI Taxonomy" id="2527976"/>
    <lineage>
        <taxon>Bacteria</taxon>
        <taxon>Pseudomonadati</taxon>
        <taxon>Planctomycetota</taxon>
        <taxon>Planctomycetia</taxon>
        <taxon>Planctomycetales</taxon>
        <taxon>Planctomycetaceae</taxon>
        <taxon>Gimesia</taxon>
    </lineage>
</organism>
<feature type="transmembrane region" description="Helical" evidence="2">
    <location>
        <begin position="83"/>
        <end position="106"/>
    </location>
</feature>
<name>A0A518IHC1_9PLAN</name>
<dbReference type="KEGG" id="gfm:Enr17x_45480"/>
<keyword evidence="2" id="KW-1133">Transmembrane helix</keyword>
<sequence length="479" mass="54560">MAWPEISIEDFPPQRDDEPSSLRQDIIDELSDHFVCALNREFLKNTDEQTAKQRVLNQFGDPIKVARQLWLDEMKEKIMSQRILTGVSVVAAVCCIAVVGIAWSMMKQGESLNLKMLEQMAVLAERPQPATTSNVDQQILKQLEQLNQRQIGQAGSISDLLSPITFQLVQSGEGAKPARGFTGQLLKRGSKTDTFTVNAVSDEKGRLNFKRLPWGQYQLTLTAPWGESLRSQMISTIPGREYEETIACPAQAPQNVSVTFEVDWTEKPDTEPGYLLCDFRNRLPSREQDSFRLVTPRKIGSWNWYFSHDLTDHPEQGVYLIDVKTNQVITCPLNEHGMFVDLDPEQFKLQDSVKMEAGVYEDPAIYLLQKEDLSKLSQLNQLEYFRVIQVGNSHGVKSYGTRYAGPRMLVSPFEDLKIEPRVQKLFENKYGQVQEKIKGIQFQEAIRFDASETQPNVWKITIPELNPFTEESVSASRSF</sequence>
<keyword evidence="2" id="KW-0812">Transmembrane</keyword>
<dbReference type="OrthoDB" id="291021at2"/>
<dbReference type="EMBL" id="CP037452">
    <property type="protein sequence ID" value="QDV52485.1"/>
    <property type="molecule type" value="Genomic_DNA"/>
</dbReference>
<gene>
    <name evidence="3" type="ORF">Enr17x_45480</name>
</gene>
<dbReference type="SUPFAM" id="SSF117074">
    <property type="entry name" value="Hypothetical protein PA1324"/>
    <property type="match status" value="1"/>
</dbReference>
<evidence type="ECO:0000313" key="4">
    <source>
        <dbReference type="Proteomes" id="UP000318313"/>
    </source>
</evidence>
<protein>
    <submittedName>
        <fullName evidence="3">Uncharacterized protein</fullName>
    </submittedName>
</protein>
<keyword evidence="4" id="KW-1185">Reference proteome</keyword>
<accession>A0A518IHC1</accession>
<evidence type="ECO:0000256" key="1">
    <source>
        <dbReference type="SAM" id="MobiDB-lite"/>
    </source>
</evidence>